<feature type="non-terminal residue" evidence="3">
    <location>
        <position position="1"/>
    </location>
</feature>
<evidence type="ECO:0000313" key="4">
    <source>
        <dbReference type="Proteomes" id="UP000257109"/>
    </source>
</evidence>
<keyword evidence="4" id="KW-1185">Reference proteome</keyword>
<evidence type="ECO:0000259" key="2">
    <source>
        <dbReference type="Pfam" id="PF04195"/>
    </source>
</evidence>
<gene>
    <name evidence="3" type="ORF">CR513_47367</name>
</gene>
<organism evidence="3 4">
    <name type="scientific">Mucuna pruriens</name>
    <name type="common">Velvet bean</name>
    <name type="synonym">Dolichos pruriens</name>
    <dbReference type="NCBI Taxonomy" id="157652"/>
    <lineage>
        <taxon>Eukaryota</taxon>
        <taxon>Viridiplantae</taxon>
        <taxon>Streptophyta</taxon>
        <taxon>Embryophyta</taxon>
        <taxon>Tracheophyta</taxon>
        <taxon>Spermatophyta</taxon>
        <taxon>Magnoliopsida</taxon>
        <taxon>eudicotyledons</taxon>
        <taxon>Gunneridae</taxon>
        <taxon>Pentapetalae</taxon>
        <taxon>rosids</taxon>
        <taxon>fabids</taxon>
        <taxon>Fabales</taxon>
        <taxon>Fabaceae</taxon>
        <taxon>Papilionoideae</taxon>
        <taxon>50 kb inversion clade</taxon>
        <taxon>NPAAA clade</taxon>
        <taxon>indigoferoid/millettioid clade</taxon>
        <taxon>Phaseoleae</taxon>
        <taxon>Mucuna</taxon>
    </lineage>
</organism>
<sequence length="622" mass="68209">MGAFDLGFFLVHPPLCHKGFRCALKEEMTSTVMSITVRSGSSFPVLNLSLRTFLGGCPYFSCTRERSRGHLAERPRLVFIIPPWGIKTGCSAARHCPLCGQRVDLVPLRFANASRNNGSKTCFGDRDAYTLRIYTWPLRNISHTWNNLFGSAEPVPLAIMPELMEPAGVPSRSTEHYEEWVSPNILKHVPKIKPSKVDRLVAKGTWVDPSSTNNFIMQAPFDDECICHAALEDKDDFIFMYETVFEDLGVSMPFDFFYAEVLRMLGIPPSQLHPNSWVVLRAFDTVCQAFSLSPTTSLLFSFYTARICQGATWVSLVAMHYMNLFCPYLESYKGLKTRYIKIIPIKSASLTMDEESIPWYWHIPNRVQGLSLEDLNVGDQADYNLGALIQRSQVIARNAPVEQVDVPTSPLPSSPMPVVQQGSILKPISASPPSLGLKRKGASSPHQDGIKRAKTTEASPAVVLSSKVKATSEGASPISIDQRAAAIVTIADSSTPPSVEFAGLVLRSTSKGDTNTAASASELGVKLAASASEVDSLWGIRLDSPSLKLGVKLAACDRESLLAIGPGNSLKVAATSYIRVAAVLNTLRPAFLKTEKLAQEGLWSQQEMAKLLNDLVELRQVN</sequence>
<dbReference type="EMBL" id="QJKJ01010669">
    <property type="protein sequence ID" value="RDX73064.1"/>
    <property type="molecule type" value="Genomic_DNA"/>
</dbReference>
<feature type="domain" description="Transposase (putative) gypsy type" evidence="2">
    <location>
        <begin position="248"/>
        <end position="306"/>
    </location>
</feature>
<feature type="region of interest" description="Disordered" evidence="1">
    <location>
        <begin position="433"/>
        <end position="458"/>
    </location>
</feature>
<accession>A0A371F463</accession>
<dbReference type="OrthoDB" id="1434603at2759"/>
<dbReference type="PANTHER" id="PTHR31099:SF49">
    <property type="entry name" value="MYOSIN HEAVY CHAIN-LIKE PROTEIN"/>
    <property type="match status" value="1"/>
</dbReference>
<dbReference type="AlphaFoldDB" id="A0A371F463"/>
<evidence type="ECO:0000313" key="3">
    <source>
        <dbReference type="EMBL" id="RDX73064.1"/>
    </source>
</evidence>
<dbReference type="Proteomes" id="UP000257109">
    <property type="component" value="Unassembled WGS sequence"/>
</dbReference>
<dbReference type="PANTHER" id="PTHR31099">
    <property type="entry name" value="OS06G0165300 PROTEIN"/>
    <property type="match status" value="1"/>
</dbReference>
<comment type="caution">
    <text evidence="3">The sequence shown here is derived from an EMBL/GenBank/DDBJ whole genome shotgun (WGS) entry which is preliminary data.</text>
</comment>
<dbReference type="InterPro" id="IPR007321">
    <property type="entry name" value="Transposase_28"/>
</dbReference>
<reference evidence="3" key="1">
    <citation type="submission" date="2018-05" db="EMBL/GenBank/DDBJ databases">
        <title>Draft genome of Mucuna pruriens seed.</title>
        <authorList>
            <person name="Nnadi N.E."/>
            <person name="Vos R."/>
            <person name="Hasami M.H."/>
            <person name="Devisetty U.K."/>
            <person name="Aguiy J.C."/>
        </authorList>
    </citation>
    <scope>NUCLEOTIDE SEQUENCE [LARGE SCALE GENOMIC DNA]</scope>
    <source>
        <strain evidence="3">JCA_2017</strain>
    </source>
</reference>
<dbReference type="Pfam" id="PF04195">
    <property type="entry name" value="Transposase_28"/>
    <property type="match status" value="1"/>
</dbReference>
<evidence type="ECO:0000256" key="1">
    <source>
        <dbReference type="SAM" id="MobiDB-lite"/>
    </source>
</evidence>
<proteinExistence type="predicted"/>
<name>A0A371F463_MUCPR</name>
<protein>
    <recommendedName>
        <fullName evidence="2">Transposase (putative) gypsy type domain-containing protein</fullName>
    </recommendedName>
</protein>